<dbReference type="GO" id="GO:0046872">
    <property type="term" value="F:metal ion binding"/>
    <property type="evidence" value="ECO:0007669"/>
    <property type="project" value="InterPro"/>
</dbReference>
<name>A0A3M8DD43_9BACL</name>
<dbReference type="SUPFAM" id="SSF56059">
    <property type="entry name" value="Glutathione synthetase ATP-binding domain-like"/>
    <property type="match status" value="1"/>
</dbReference>
<evidence type="ECO:0000256" key="1">
    <source>
        <dbReference type="ARBA" id="ARBA00022598"/>
    </source>
</evidence>
<dbReference type="InterPro" id="IPR011761">
    <property type="entry name" value="ATP-grasp"/>
</dbReference>
<dbReference type="Proteomes" id="UP000271031">
    <property type="component" value="Unassembled WGS sequence"/>
</dbReference>
<dbReference type="RefSeq" id="WP_122919330.1">
    <property type="nucleotide sequence ID" value="NZ_RHHQ01000013.1"/>
</dbReference>
<evidence type="ECO:0000313" key="7">
    <source>
        <dbReference type="Proteomes" id="UP000271031"/>
    </source>
</evidence>
<organism evidence="6 7">
    <name type="scientific">Brevibacillus fluminis</name>
    <dbReference type="NCBI Taxonomy" id="511487"/>
    <lineage>
        <taxon>Bacteria</taxon>
        <taxon>Bacillati</taxon>
        <taxon>Bacillota</taxon>
        <taxon>Bacilli</taxon>
        <taxon>Bacillales</taxon>
        <taxon>Paenibacillaceae</taxon>
        <taxon>Brevibacillus</taxon>
    </lineage>
</organism>
<comment type="caution">
    <text evidence="6">The sequence shown here is derived from an EMBL/GenBank/DDBJ whole genome shotgun (WGS) entry which is preliminary data.</text>
</comment>
<dbReference type="EMBL" id="RHHQ01000013">
    <property type="protein sequence ID" value="RNB85918.1"/>
    <property type="molecule type" value="Genomic_DNA"/>
</dbReference>
<feature type="domain" description="ATP-grasp" evidence="5">
    <location>
        <begin position="89"/>
        <end position="298"/>
    </location>
</feature>
<dbReference type="Pfam" id="PF13535">
    <property type="entry name" value="ATP-grasp_4"/>
    <property type="match status" value="1"/>
</dbReference>
<dbReference type="AlphaFoldDB" id="A0A3M8DD43"/>
<protein>
    <submittedName>
        <fullName evidence="6">ATP-grasp domain-containing protein</fullName>
    </submittedName>
</protein>
<reference evidence="6 7" key="1">
    <citation type="submission" date="2018-10" db="EMBL/GenBank/DDBJ databases">
        <title>Phylogenomics of Brevibacillus.</title>
        <authorList>
            <person name="Dunlap C."/>
        </authorList>
    </citation>
    <scope>NUCLEOTIDE SEQUENCE [LARGE SCALE GENOMIC DNA]</scope>
    <source>
        <strain evidence="6 7">JCM 15716</strain>
    </source>
</reference>
<dbReference type="GO" id="GO:0005524">
    <property type="term" value="F:ATP binding"/>
    <property type="evidence" value="ECO:0007669"/>
    <property type="project" value="UniProtKB-UniRule"/>
</dbReference>
<dbReference type="PANTHER" id="PTHR43585">
    <property type="entry name" value="FUMIPYRROLE BIOSYNTHESIS PROTEIN C"/>
    <property type="match status" value="1"/>
</dbReference>
<keyword evidence="1" id="KW-0436">Ligase</keyword>
<evidence type="ECO:0000256" key="2">
    <source>
        <dbReference type="ARBA" id="ARBA00022741"/>
    </source>
</evidence>
<keyword evidence="2 4" id="KW-0547">Nucleotide-binding</keyword>
<dbReference type="InterPro" id="IPR052032">
    <property type="entry name" value="ATP-dep_AA_Ligase"/>
</dbReference>
<dbReference type="Gene3D" id="3.30.470.20">
    <property type="entry name" value="ATP-grasp fold, B domain"/>
    <property type="match status" value="1"/>
</dbReference>
<evidence type="ECO:0000256" key="3">
    <source>
        <dbReference type="ARBA" id="ARBA00022840"/>
    </source>
</evidence>
<dbReference type="PANTHER" id="PTHR43585:SF2">
    <property type="entry name" value="ATP-GRASP ENZYME FSQD"/>
    <property type="match status" value="1"/>
</dbReference>
<keyword evidence="3 4" id="KW-0067">ATP-binding</keyword>
<accession>A0A3M8DD43</accession>
<dbReference type="OrthoDB" id="9803907at2"/>
<dbReference type="GO" id="GO:0016874">
    <property type="term" value="F:ligase activity"/>
    <property type="evidence" value="ECO:0007669"/>
    <property type="project" value="UniProtKB-KW"/>
</dbReference>
<proteinExistence type="predicted"/>
<gene>
    <name evidence="6" type="ORF">EDM56_18130</name>
</gene>
<evidence type="ECO:0000313" key="6">
    <source>
        <dbReference type="EMBL" id="RNB85918.1"/>
    </source>
</evidence>
<sequence length="386" mass="44606">MMMILDKPYVSQLLSQTLINLNIPAVKSGEIRIPLDKSITFLTEQEVIEQLRDPNVAILCNSEYSVASIYPYLKETSIIKLIDLFKNKVRFRQQLQKLFPSFFFRECTYEEIFSLPVESLTFPLVIKPARGFRSVGVYLVEGPAEWKTMLAQLKQDMRAAKEIYPEAVVSANSFILEEWIQGEEYAIDAYYNEAGEPVVLNVFKRMFAHEADTSDRIYYTGKSVLTEALDKVEAFMRSMGEELPLKNFPMHFEVRISKNGQLIPIEVNPLRFAGLCTTDLGAHACGVNVYEFFFEQKKPNWPAIIKSMDDSIFSFLCAELPLSIEGKSIESVHDRKFEKNFSNLLDYRLIPYEEYPTFSVVFYQSPSLKENEHLLQLDLEQYLVMK</sequence>
<evidence type="ECO:0000259" key="5">
    <source>
        <dbReference type="PROSITE" id="PS50975"/>
    </source>
</evidence>
<evidence type="ECO:0000256" key="4">
    <source>
        <dbReference type="PROSITE-ProRule" id="PRU00409"/>
    </source>
</evidence>
<keyword evidence="7" id="KW-1185">Reference proteome</keyword>
<dbReference type="PROSITE" id="PS50975">
    <property type="entry name" value="ATP_GRASP"/>
    <property type="match status" value="1"/>
</dbReference>